<feature type="transmembrane region" description="Helical" evidence="10">
    <location>
        <begin position="223"/>
        <end position="242"/>
    </location>
</feature>
<feature type="transmembrane region" description="Helical" evidence="10">
    <location>
        <begin position="116"/>
        <end position="134"/>
    </location>
</feature>
<keyword evidence="7 10" id="KW-1133">Transmembrane helix</keyword>
<dbReference type="PANTHER" id="PTHR10231">
    <property type="entry name" value="NUCLEOTIDE-SUGAR TRANSMEMBRANE TRANSPORTER"/>
    <property type="match status" value="1"/>
</dbReference>
<comment type="caution">
    <text evidence="12">The sequence shown here is derived from an EMBL/GenBank/DDBJ whole genome shotgun (WGS) entry which is preliminary data.</text>
</comment>
<evidence type="ECO:0000256" key="2">
    <source>
        <dbReference type="ARBA" id="ARBA00009976"/>
    </source>
</evidence>
<dbReference type="Gene3D" id="1.10.3730.20">
    <property type="match status" value="1"/>
</dbReference>
<dbReference type="InterPro" id="IPR013766">
    <property type="entry name" value="Thioredoxin_domain"/>
</dbReference>
<dbReference type="InterPro" id="IPR017937">
    <property type="entry name" value="Thioredoxin_CS"/>
</dbReference>
<dbReference type="GO" id="GO:0000139">
    <property type="term" value="C:Golgi membrane"/>
    <property type="evidence" value="ECO:0007669"/>
    <property type="project" value="InterPro"/>
</dbReference>
<dbReference type="NCBIfam" id="TIGR00803">
    <property type="entry name" value="nst"/>
    <property type="match status" value="1"/>
</dbReference>
<keyword evidence="5" id="KW-0762">Sugar transport</keyword>
<reference evidence="13" key="1">
    <citation type="journal article" date="2017" name="bioRxiv">
        <title>Comparative analysis of the genomes of Stylophora pistillata and Acropora digitifera provides evidence for extensive differences between species of corals.</title>
        <authorList>
            <person name="Voolstra C.R."/>
            <person name="Li Y."/>
            <person name="Liew Y.J."/>
            <person name="Baumgarten S."/>
            <person name="Zoccola D."/>
            <person name="Flot J.-F."/>
            <person name="Tambutte S."/>
            <person name="Allemand D."/>
            <person name="Aranda M."/>
        </authorList>
    </citation>
    <scope>NUCLEOTIDE SEQUENCE [LARGE SCALE GENOMIC DNA]</scope>
</reference>
<dbReference type="EC" id="1.8.4.2" evidence="3"/>
<evidence type="ECO:0000259" key="11">
    <source>
        <dbReference type="PROSITE" id="PS51352"/>
    </source>
</evidence>
<comment type="catalytic activity">
    <reaction evidence="9">
        <text>[protein]-disulfide + 2 glutathione = [protein]-dithiol + glutathione disulfide</text>
        <dbReference type="Rhea" id="RHEA:21064"/>
        <dbReference type="Rhea" id="RHEA-COMP:10593"/>
        <dbReference type="Rhea" id="RHEA-COMP:10594"/>
        <dbReference type="ChEBI" id="CHEBI:29950"/>
        <dbReference type="ChEBI" id="CHEBI:50058"/>
        <dbReference type="ChEBI" id="CHEBI:57925"/>
        <dbReference type="ChEBI" id="CHEBI:58297"/>
        <dbReference type="EC" id="1.8.4.2"/>
    </reaction>
    <physiologicalReaction direction="right-to-left" evidence="9">
        <dbReference type="Rhea" id="RHEA:21066"/>
    </physiologicalReaction>
</comment>
<organism evidence="12 13">
    <name type="scientific">Stylophora pistillata</name>
    <name type="common">Smooth cauliflower coral</name>
    <dbReference type="NCBI Taxonomy" id="50429"/>
    <lineage>
        <taxon>Eukaryota</taxon>
        <taxon>Metazoa</taxon>
        <taxon>Cnidaria</taxon>
        <taxon>Anthozoa</taxon>
        <taxon>Hexacorallia</taxon>
        <taxon>Scleractinia</taxon>
        <taxon>Astrocoeniina</taxon>
        <taxon>Pocilloporidae</taxon>
        <taxon>Stylophora</taxon>
    </lineage>
</organism>
<sequence length="540" mass="60595">MRYSRTLHQEGDQMYIASTAVVFAEIFKVCACIVVVFHQSKYRWSVFRGQLREEIYDKPWETLKLAVPSGLYTIQNNLLFVALSNLDAATYQVTYQLKILTTALFSVCMLHKKLGVLKWISLLLLMLGVTLVQWHPDKGKESTTKDISVSGKFIGLIAVLTACCSSGFAGVYFEKILKGTKASIWMRNIQLGTFGVIFGLVAVYGNDGKAVSNQGFLQGYNNITWIVISLQAFGGLVVAAVVKYADNILKGFATSVSIVVSSLVSFYFLNDFKPTNLALPSKQDVALIGYALILEDMKSVEFECNCLFGKNEGDKRLSKCFGDHIDWKTYSEGLKEAESSHKPLMLIIHKSWCGACKALKPKFAESKEIEELSKKFVMINVEDDEEPRDSKFQIDGAYIPRIFILDSYGHVQKDIYNKKGNPSYKYYYGSPPGNMTKKSGPIQERTRQNYRAANGPHVNTARYEFDVLAAYGVLTAQGDLFLNEECLAMKPCQSGEQRCTDAVPYLFPRHKTVSQEGTGINSCRRGPVFKRKAFSNRNYI</sequence>
<dbReference type="Pfam" id="PF13899">
    <property type="entry name" value="Thioredoxin_7"/>
    <property type="match status" value="1"/>
</dbReference>
<evidence type="ECO:0000256" key="6">
    <source>
        <dbReference type="ARBA" id="ARBA00022692"/>
    </source>
</evidence>
<comment type="subcellular location">
    <subcellularLocation>
        <location evidence="1">Membrane</location>
        <topology evidence="1">Multi-pass membrane protein</topology>
    </subcellularLocation>
</comment>
<evidence type="ECO:0000256" key="10">
    <source>
        <dbReference type="SAM" id="Phobius"/>
    </source>
</evidence>
<dbReference type="Gene3D" id="3.40.30.10">
    <property type="entry name" value="Glutaredoxin"/>
    <property type="match status" value="1"/>
</dbReference>
<dbReference type="GO" id="GO:0019153">
    <property type="term" value="F:protein-disulfide reductase (glutathione) activity"/>
    <property type="evidence" value="ECO:0007669"/>
    <property type="project" value="UniProtKB-EC"/>
</dbReference>
<name>A0A2B4RFP6_STYPI</name>
<dbReference type="InterPro" id="IPR007271">
    <property type="entry name" value="Nuc_sug_transpt"/>
</dbReference>
<evidence type="ECO:0000256" key="7">
    <source>
        <dbReference type="ARBA" id="ARBA00022989"/>
    </source>
</evidence>
<feature type="transmembrane region" description="Helical" evidence="10">
    <location>
        <begin position="185"/>
        <end position="203"/>
    </location>
</feature>
<dbReference type="InterPro" id="IPR036249">
    <property type="entry name" value="Thioredoxin-like_sf"/>
</dbReference>
<dbReference type="PROSITE" id="PS00194">
    <property type="entry name" value="THIOREDOXIN_1"/>
    <property type="match status" value="1"/>
</dbReference>
<evidence type="ECO:0000256" key="3">
    <source>
        <dbReference type="ARBA" id="ARBA00013094"/>
    </source>
</evidence>
<keyword evidence="8 10" id="KW-0472">Membrane</keyword>
<dbReference type="STRING" id="50429.A0A2B4RFP6"/>
<keyword evidence="6 10" id="KW-0812">Transmembrane</keyword>
<feature type="domain" description="Thioredoxin" evidence="11">
    <location>
        <begin position="306"/>
        <end position="455"/>
    </location>
</feature>
<keyword evidence="5" id="KW-0813">Transport</keyword>
<evidence type="ECO:0000256" key="1">
    <source>
        <dbReference type="ARBA" id="ARBA00004141"/>
    </source>
</evidence>
<evidence type="ECO:0000256" key="8">
    <source>
        <dbReference type="ARBA" id="ARBA00023136"/>
    </source>
</evidence>
<feature type="transmembrane region" description="Helical" evidence="10">
    <location>
        <begin position="154"/>
        <end position="173"/>
    </location>
</feature>
<dbReference type="EMBL" id="LSMT01000625">
    <property type="protein sequence ID" value="PFX15653.1"/>
    <property type="molecule type" value="Genomic_DNA"/>
</dbReference>
<dbReference type="Pfam" id="PF04142">
    <property type="entry name" value="Nuc_sug_transp"/>
    <property type="match status" value="1"/>
</dbReference>
<dbReference type="Proteomes" id="UP000225706">
    <property type="component" value="Unassembled WGS sequence"/>
</dbReference>
<comment type="similarity">
    <text evidence="2">Belongs to the nucleotide-sugar transporter family. SLC35A subfamily.</text>
</comment>
<evidence type="ECO:0000313" key="12">
    <source>
        <dbReference type="EMBL" id="PFX15653.1"/>
    </source>
</evidence>
<dbReference type="CDD" id="cd02959">
    <property type="entry name" value="ERp19"/>
    <property type="match status" value="1"/>
</dbReference>
<feature type="transmembrane region" description="Helical" evidence="10">
    <location>
        <begin position="249"/>
        <end position="269"/>
    </location>
</feature>
<dbReference type="InterPro" id="IPR037462">
    <property type="entry name" value="ERp19"/>
</dbReference>
<dbReference type="SUPFAM" id="SSF103481">
    <property type="entry name" value="Multidrug resistance efflux transporter EmrE"/>
    <property type="match status" value="1"/>
</dbReference>
<dbReference type="GO" id="GO:0015165">
    <property type="term" value="F:pyrimidine nucleotide-sugar transmembrane transporter activity"/>
    <property type="evidence" value="ECO:0007669"/>
    <property type="project" value="InterPro"/>
</dbReference>
<gene>
    <name evidence="12" type="primary">SLC35A3</name>
    <name evidence="12" type="ORF">AWC38_SpisGene20125</name>
</gene>
<dbReference type="InterPro" id="IPR037185">
    <property type="entry name" value="EmrE-like"/>
</dbReference>
<dbReference type="SUPFAM" id="SSF52833">
    <property type="entry name" value="Thioredoxin-like"/>
    <property type="match status" value="1"/>
</dbReference>
<evidence type="ECO:0000256" key="4">
    <source>
        <dbReference type="ARBA" id="ARBA00016955"/>
    </source>
</evidence>
<evidence type="ECO:0000256" key="9">
    <source>
        <dbReference type="ARBA" id="ARBA00033687"/>
    </source>
</evidence>
<accession>A0A2B4RFP6</accession>
<keyword evidence="13" id="KW-1185">Reference proteome</keyword>
<evidence type="ECO:0000313" key="13">
    <source>
        <dbReference type="Proteomes" id="UP000225706"/>
    </source>
</evidence>
<proteinExistence type="inferred from homology"/>
<dbReference type="PROSITE" id="PS51352">
    <property type="entry name" value="THIOREDOXIN_2"/>
    <property type="match status" value="1"/>
</dbReference>
<dbReference type="AlphaFoldDB" id="A0A2B4RFP6"/>
<feature type="transmembrane region" description="Helical" evidence="10">
    <location>
        <begin position="15"/>
        <end position="38"/>
    </location>
</feature>
<evidence type="ECO:0000256" key="5">
    <source>
        <dbReference type="ARBA" id="ARBA00022597"/>
    </source>
</evidence>
<dbReference type="OrthoDB" id="262308at2759"/>
<protein>
    <recommendedName>
        <fullName evidence="4">Thioredoxin domain-containing protein 12</fullName>
        <ecNumber evidence="3">1.8.4.2</ecNumber>
    </recommendedName>
</protein>